<proteinExistence type="predicted"/>
<organism evidence="2">
    <name type="scientific">uncultured Solirubrobacteraceae bacterium</name>
    <dbReference type="NCBI Taxonomy" id="1162706"/>
    <lineage>
        <taxon>Bacteria</taxon>
        <taxon>Bacillati</taxon>
        <taxon>Actinomycetota</taxon>
        <taxon>Thermoleophilia</taxon>
        <taxon>Solirubrobacterales</taxon>
        <taxon>Solirubrobacteraceae</taxon>
        <taxon>environmental samples</taxon>
    </lineage>
</organism>
<feature type="compositionally biased region" description="Low complexity" evidence="1">
    <location>
        <begin position="240"/>
        <end position="257"/>
    </location>
</feature>
<feature type="compositionally biased region" description="Basic residues" evidence="1">
    <location>
        <begin position="270"/>
        <end position="283"/>
    </location>
</feature>
<gene>
    <name evidence="2" type="ORF">AVDCRST_MAG13-1599</name>
</gene>
<reference evidence="2" key="1">
    <citation type="submission" date="2020-02" db="EMBL/GenBank/DDBJ databases">
        <authorList>
            <person name="Meier V. D."/>
        </authorList>
    </citation>
    <scope>NUCLEOTIDE SEQUENCE</scope>
    <source>
        <strain evidence="2">AVDCRST_MAG13</strain>
    </source>
</reference>
<dbReference type="EMBL" id="CADCVO010000252">
    <property type="protein sequence ID" value="CAA9488436.1"/>
    <property type="molecule type" value="Genomic_DNA"/>
</dbReference>
<feature type="region of interest" description="Disordered" evidence="1">
    <location>
        <begin position="226"/>
        <end position="330"/>
    </location>
</feature>
<feature type="region of interest" description="Disordered" evidence="1">
    <location>
        <begin position="1"/>
        <end position="92"/>
    </location>
</feature>
<feature type="compositionally biased region" description="Basic and acidic residues" evidence="1">
    <location>
        <begin position="32"/>
        <end position="41"/>
    </location>
</feature>
<feature type="region of interest" description="Disordered" evidence="1">
    <location>
        <begin position="120"/>
        <end position="145"/>
    </location>
</feature>
<feature type="compositionally biased region" description="Low complexity" evidence="1">
    <location>
        <begin position="17"/>
        <end position="31"/>
    </location>
</feature>
<feature type="non-terminal residue" evidence="2">
    <location>
        <position position="1"/>
    </location>
</feature>
<accession>A0A6J4SBR6</accession>
<feature type="compositionally biased region" description="Basic and acidic residues" evidence="1">
    <location>
        <begin position="56"/>
        <end position="66"/>
    </location>
</feature>
<protein>
    <submittedName>
        <fullName evidence="2">Inner membrane protein translocase and chaperone YidC, long form</fullName>
    </submittedName>
</protein>
<evidence type="ECO:0000256" key="1">
    <source>
        <dbReference type="SAM" id="MobiDB-lite"/>
    </source>
</evidence>
<name>A0A6J4SBR6_9ACTN</name>
<feature type="compositionally biased region" description="Basic and acidic residues" evidence="1">
    <location>
        <begin position="226"/>
        <end position="238"/>
    </location>
</feature>
<sequence>ALLRLPAAADPCRRVRGGPPLLPRLGRPELGVLDHRADRRGPRAARAARHQAGQVDARHAAHRPGDEGAAGEVQGRQAASQSRDDGDVQAAPGQPVRVLPAAHRADAGLHLAVLPAARGPQDGHLRAVHPGGGQPRRRGVRPGHAGLRGLLLHPGPHGGRHGRRARGAHPHVHRLAAALEPADDERDGRQDPALHHARAAVRLHGLHPELPGRPDRLLDHHEPVDRRPAVHHPQDHRPARQAAAGPGAGPRRALPAGDGQGGAGPGGCGQRRRWRRAAWRQGRRGLDRGGRRVERRRRARLRVDGRGLATSRAATAVPAQEEAQDRPAAL</sequence>
<evidence type="ECO:0000313" key="2">
    <source>
        <dbReference type="EMBL" id="CAA9488436.1"/>
    </source>
</evidence>
<feature type="non-terminal residue" evidence="2">
    <location>
        <position position="330"/>
    </location>
</feature>
<dbReference type="AlphaFoldDB" id="A0A6J4SBR6"/>
<feature type="compositionally biased region" description="Gly residues" evidence="1">
    <location>
        <begin position="258"/>
        <end position="269"/>
    </location>
</feature>